<dbReference type="InterPro" id="IPR043744">
    <property type="entry name" value="DUF5689"/>
</dbReference>
<organism evidence="2 3">
    <name type="scientific">Sphingobacterium oryzagri</name>
    <dbReference type="NCBI Taxonomy" id="3025669"/>
    <lineage>
        <taxon>Bacteria</taxon>
        <taxon>Pseudomonadati</taxon>
        <taxon>Bacteroidota</taxon>
        <taxon>Sphingobacteriia</taxon>
        <taxon>Sphingobacteriales</taxon>
        <taxon>Sphingobacteriaceae</taxon>
        <taxon>Sphingobacterium</taxon>
    </lineage>
</organism>
<evidence type="ECO:0000313" key="2">
    <source>
        <dbReference type="EMBL" id="WDF67574.1"/>
    </source>
</evidence>
<gene>
    <name evidence="2" type="ORF">PQ465_14840</name>
</gene>
<keyword evidence="3" id="KW-1185">Reference proteome</keyword>
<evidence type="ECO:0000259" key="1">
    <source>
        <dbReference type="Pfam" id="PF18942"/>
    </source>
</evidence>
<dbReference type="PROSITE" id="PS51257">
    <property type="entry name" value="PROKAR_LIPOPROTEIN"/>
    <property type="match status" value="1"/>
</dbReference>
<dbReference type="RefSeq" id="WP_274266302.1">
    <property type="nucleotide sequence ID" value="NZ_CP117880.1"/>
</dbReference>
<accession>A0ABY7WJL5</accession>
<dbReference type="Pfam" id="PF18942">
    <property type="entry name" value="DUF5689"/>
    <property type="match status" value="1"/>
</dbReference>
<dbReference type="Proteomes" id="UP001221558">
    <property type="component" value="Chromosome"/>
</dbReference>
<evidence type="ECO:0000313" key="3">
    <source>
        <dbReference type="Proteomes" id="UP001221558"/>
    </source>
</evidence>
<protein>
    <submittedName>
        <fullName evidence="2">DUF5689 domain-containing protein</fullName>
    </submittedName>
</protein>
<sequence>MNTINKWIICSLVLLTTLVGCEREFMPPPLVMPEYSWPPSNTTIAEVKARYAHVNTAPIRIEEPLILRTVVTSSDAGGNIYQQIYLEDASGGINFGVAQFSIFNTYAVGQEVFVNLEGLYMVRYGGELQIGYAETNANRISWENFQQHAHMNGWPDGSRAIPQRVDLRNLTDDMVGRLVQVDSVYFVNGGERAFVTNNAATNEPIRNANGNSLDVRTSQYSTFSADRLPIGYGTVIGMLGRFNGSWQLMMRTLADVRNFDGRQPDTGTPVDPTTAVIFEETFGTGEYPSATGRRLTLSPISICVLPWFTQMPLVSPISAAWQAYKAARTCGFRPIAARACGYRASIRQIARIWY</sequence>
<proteinExistence type="predicted"/>
<dbReference type="EMBL" id="CP117880">
    <property type="protein sequence ID" value="WDF67574.1"/>
    <property type="molecule type" value="Genomic_DNA"/>
</dbReference>
<name>A0ABY7WJL5_9SPHI</name>
<reference evidence="2 3" key="1">
    <citation type="submission" date="2023-02" db="EMBL/GenBank/DDBJ databases">
        <title>Genome sequence of Sphingobacterium sp. KACC 22765.</title>
        <authorList>
            <person name="Kim S."/>
            <person name="Heo J."/>
            <person name="Kwon S.-W."/>
        </authorList>
    </citation>
    <scope>NUCLEOTIDE SEQUENCE [LARGE SCALE GENOMIC DNA]</scope>
    <source>
        <strain evidence="2 3">KACC 22765</strain>
    </source>
</reference>
<feature type="domain" description="DUF5689" evidence="1">
    <location>
        <begin position="40"/>
        <end position="256"/>
    </location>
</feature>